<feature type="signal peptide" evidence="1">
    <location>
        <begin position="1"/>
        <end position="25"/>
    </location>
</feature>
<dbReference type="Proteomes" id="UP000636004">
    <property type="component" value="Unassembled WGS sequence"/>
</dbReference>
<feature type="chain" id="PRO_5037320991" description="Deacylase" evidence="1">
    <location>
        <begin position="26"/>
        <end position="386"/>
    </location>
</feature>
<reference evidence="2" key="1">
    <citation type="journal article" date="2014" name="Int. J. Syst. Evol. Microbiol.">
        <title>Complete genome sequence of Corynebacterium casei LMG S-19264T (=DSM 44701T), isolated from a smear-ripened cheese.</title>
        <authorList>
            <consortium name="US DOE Joint Genome Institute (JGI-PGF)"/>
            <person name="Walter F."/>
            <person name="Albersmeier A."/>
            <person name="Kalinowski J."/>
            <person name="Ruckert C."/>
        </authorList>
    </citation>
    <scope>NUCLEOTIDE SEQUENCE</scope>
    <source>
        <strain evidence="2">KCTC 12710</strain>
    </source>
</reference>
<evidence type="ECO:0000256" key="1">
    <source>
        <dbReference type="SAM" id="SignalP"/>
    </source>
</evidence>
<organism evidence="2 3">
    <name type="scientific">Algibacter mikhailovii</name>
    <dbReference type="NCBI Taxonomy" id="425498"/>
    <lineage>
        <taxon>Bacteria</taxon>
        <taxon>Pseudomonadati</taxon>
        <taxon>Bacteroidota</taxon>
        <taxon>Flavobacteriia</taxon>
        <taxon>Flavobacteriales</taxon>
        <taxon>Flavobacteriaceae</taxon>
        <taxon>Algibacter</taxon>
    </lineage>
</organism>
<gene>
    <name evidence="2" type="ORF">GCM10007028_21460</name>
</gene>
<accession>A0A918V983</accession>
<protein>
    <recommendedName>
        <fullName evidence="4">Deacylase</fullName>
    </recommendedName>
</protein>
<evidence type="ECO:0008006" key="4">
    <source>
        <dbReference type="Google" id="ProtNLM"/>
    </source>
</evidence>
<reference evidence="2" key="2">
    <citation type="submission" date="2020-09" db="EMBL/GenBank/DDBJ databases">
        <authorList>
            <person name="Sun Q."/>
            <person name="Kim S."/>
        </authorList>
    </citation>
    <scope>NUCLEOTIDE SEQUENCE</scope>
    <source>
        <strain evidence="2">KCTC 12710</strain>
    </source>
</reference>
<keyword evidence="1" id="KW-0732">Signal</keyword>
<keyword evidence="3" id="KW-1185">Reference proteome</keyword>
<dbReference type="InterPro" id="IPR018550">
    <property type="entry name" value="Lipid-A_deacylase-rel"/>
</dbReference>
<dbReference type="EMBL" id="BMWZ01000004">
    <property type="protein sequence ID" value="GGZ83237.1"/>
    <property type="molecule type" value="Genomic_DNA"/>
</dbReference>
<proteinExistence type="predicted"/>
<dbReference type="RefSeq" id="WP_189360784.1">
    <property type="nucleotide sequence ID" value="NZ_BMWZ01000004.1"/>
</dbReference>
<dbReference type="Pfam" id="PF09411">
    <property type="entry name" value="PagL"/>
    <property type="match status" value="1"/>
</dbReference>
<dbReference type="AlphaFoldDB" id="A0A918V983"/>
<name>A0A918V983_9FLAO</name>
<comment type="caution">
    <text evidence="2">The sequence shown here is derived from an EMBL/GenBank/DDBJ whole genome shotgun (WGS) entry which is preliminary data.</text>
</comment>
<evidence type="ECO:0000313" key="3">
    <source>
        <dbReference type="Proteomes" id="UP000636004"/>
    </source>
</evidence>
<evidence type="ECO:0000313" key="2">
    <source>
        <dbReference type="EMBL" id="GGZ83237.1"/>
    </source>
</evidence>
<sequence>MNKTSNFKTLIFLISSIFSISNSFSQDTVENGKYRTFSINGKSGAHIYSGKTLSDEIQYGYGALDLRYSWQPSTDTEWSRDTGYAAYGIGFYSATLGDPQIFGNPNALYGFVNFFLSNPYRRNTLEISPALGLTYNLNPFDPETNPLNDAIGAKMAVYFSVNFGGAYKVNREIDLLYGIDFTHFSNGRSFTPNYGLNMFGLNVGMRYNLNAQQRKYDNNPYTANVLPARFQRLARPKSPKNEYNNSLDLYASIGTSQNDSNAGTSHRYGNFSGIIDYRHYFNKMHGVSAGIDFMIDGSLAEQYPDPADHFLLGVHGGYDFMFWRFGIRVQLGTYLNDDRGKGNFFLRPAIQYEISKNIFAQMGLKTTNGAAADWIEFGIGWKPFKW</sequence>
<dbReference type="Gene3D" id="2.40.160.20">
    <property type="match status" value="1"/>
</dbReference>